<accession>A0A9I9E5E2</accession>
<sequence>MMTIRGLSDGYRMTIRGILVQLSPPPFSPSFPFSTIFSLLHLYHRFCDFLHVKNTFFCLQRRLLPPPTTPSSASNHNFFRLQPHLLPPPTTPSSASNQSSSYCL</sequence>
<feature type="compositionally biased region" description="Low complexity" evidence="1">
    <location>
        <begin position="92"/>
        <end position="104"/>
    </location>
</feature>
<reference evidence="2" key="1">
    <citation type="submission" date="2023-03" db="UniProtKB">
        <authorList>
            <consortium name="EnsemblPlants"/>
        </authorList>
    </citation>
    <scope>IDENTIFICATION</scope>
</reference>
<evidence type="ECO:0000313" key="2">
    <source>
        <dbReference type="EnsemblPlants" id="MELO3C028974.2.1"/>
    </source>
</evidence>
<organism evidence="2">
    <name type="scientific">Cucumis melo</name>
    <name type="common">Muskmelon</name>
    <dbReference type="NCBI Taxonomy" id="3656"/>
    <lineage>
        <taxon>Eukaryota</taxon>
        <taxon>Viridiplantae</taxon>
        <taxon>Streptophyta</taxon>
        <taxon>Embryophyta</taxon>
        <taxon>Tracheophyta</taxon>
        <taxon>Spermatophyta</taxon>
        <taxon>Magnoliopsida</taxon>
        <taxon>eudicotyledons</taxon>
        <taxon>Gunneridae</taxon>
        <taxon>Pentapetalae</taxon>
        <taxon>rosids</taxon>
        <taxon>fabids</taxon>
        <taxon>Cucurbitales</taxon>
        <taxon>Cucurbitaceae</taxon>
        <taxon>Benincaseae</taxon>
        <taxon>Cucumis</taxon>
    </lineage>
</organism>
<proteinExistence type="predicted"/>
<dbReference type="AlphaFoldDB" id="A0A9I9E5E2"/>
<protein>
    <submittedName>
        <fullName evidence="2">Uncharacterized protein</fullName>
    </submittedName>
</protein>
<name>A0A9I9E5E2_CUCME</name>
<dbReference type="EnsemblPlants" id="MELO3C028974.2.1">
    <property type="protein sequence ID" value="MELO3C028974.2.1"/>
    <property type="gene ID" value="MELO3C028974.2"/>
</dbReference>
<dbReference type="Gramene" id="MELO3C028974.2.1">
    <property type="protein sequence ID" value="MELO3C028974.2.1"/>
    <property type="gene ID" value="MELO3C028974.2"/>
</dbReference>
<evidence type="ECO:0000256" key="1">
    <source>
        <dbReference type="SAM" id="MobiDB-lite"/>
    </source>
</evidence>
<feature type="region of interest" description="Disordered" evidence="1">
    <location>
        <begin position="67"/>
        <end position="104"/>
    </location>
</feature>